<dbReference type="NCBIfam" id="TIGR00611">
    <property type="entry name" value="recf"/>
    <property type="match status" value="1"/>
</dbReference>
<name>A0A8J7QDZ9_9BACT</name>
<evidence type="ECO:0000313" key="9">
    <source>
        <dbReference type="Proteomes" id="UP000664417"/>
    </source>
</evidence>
<keyword evidence="9" id="KW-1185">Reference proteome</keyword>
<evidence type="ECO:0000256" key="1">
    <source>
        <dbReference type="ARBA" id="ARBA00022490"/>
    </source>
</evidence>
<reference evidence="8" key="1">
    <citation type="submission" date="2021-03" db="EMBL/GenBank/DDBJ databases">
        <authorList>
            <person name="Wang G."/>
        </authorList>
    </citation>
    <scope>NUCLEOTIDE SEQUENCE</scope>
    <source>
        <strain evidence="8">KCTC 12899</strain>
    </source>
</reference>
<dbReference type="GO" id="GO:0003697">
    <property type="term" value="F:single-stranded DNA binding"/>
    <property type="evidence" value="ECO:0007669"/>
    <property type="project" value="UniProtKB-UniRule"/>
</dbReference>
<dbReference type="Pfam" id="PF13175">
    <property type="entry name" value="AAA_15"/>
    <property type="match status" value="1"/>
</dbReference>
<dbReference type="GO" id="GO:0006302">
    <property type="term" value="P:double-strand break repair"/>
    <property type="evidence" value="ECO:0007669"/>
    <property type="project" value="TreeGrafter"/>
</dbReference>
<dbReference type="RefSeq" id="WP_207857377.1">
    <property type="nucleotide sequence ID" value="NZ_JAFREP010000004.1"/>
</dbReference>
<dbReference type="EMBL" id="JAFREP010000004">
    <property type="protein sequence ID" value="MBO1317885.1"/>
    <property type="molecule type" value="Genomic_DNA"/>
</dbReference>
<dbReference type="InterPro" id="IPR042174">
    <property type="entry name" value="RecF_2"/>
</dbReference>
<feature type="domain" description="Endonuclease GajA/Old nuclease/RecF-like AAA" evidence="7">
    <location>
        <begin position="1"/>
        <end position="82"/>
    </location>
</feature>
<dbReference type="Proteomes" id="UP000664417">
    <property type="component" value="Unassembled WGS sequence"/>
</dbReference>
<dbReference type="PANTHER" id="PTHR32182:SF0">
    <property type="entry name" value="DNA REPLICATION AND REPAIR PROTEIN RECF"/>
    <property type="match status" value="1"/>
</dbReference>
<dbReference type="InterPro" id="IPR001238">
    <property type="entry name" value="DNA-binding_RecF"/>
</dbReference>
<comment type="subcellular location">
    <subcellularLocation>
        <location evidence="6">Cytoplasm</location>
    </subcellularLocation>
</comment>
<dbReference type="HAMAP" id="MF_00365">
    <property type="entry name" value="RecF"/>
    <property type="match status" value="1"/>
</dbReference>
<sequence>MWIESIHTHNFRNLQDEAVRLNQGLNWLIGPNGQGKTNCLEALYFVITTKSFRTSRNADLFRNRRDTTSIQASLVKNKARFRFSVKLQPGKVSRFLGDKPCKPIDFFETAVVLAFTARDKILVEGAPSDRRQLLDRMIASIEPNYIGLIARYRQIQNQCRKLLLQKNDLSTYRGFKRTMIPIAQKIIDKRREFLELIREPSIAIHQNLFADQEPLFFSYRLHNCPVPNQYGQRHLDVCAEEMLHGRAVMGPHLDDLDIRFIDHKAKHFASSGQVRSIALSLKLAVRELYRERYGFHPPLLLDDIDAELDSERLLRLLNYLDTRGQTLISTSKYGTIQGRLHDHVYMVDDGCISSERISE</sequence>
<dbReference type="PANTHER" id="PTHR32182">
    <property type="entry name" value="DNA REPLICATION AND REPAIR PROTEIN RECF"/>
    <property type="match status" value="1"/>
</dbReference>
<comment type="caution">
    <text evidence="8">The sequence shown here is derived from an EMBL/GenBank/DDBJ whole genome shotgun (WGS) entry which is preliminary data.</text>
</comment>
<dbReference type="GO" id="GO:0000731">
    <property type="term" value="P:DNA synthesis involved in DNA repair"/>
    <property type="evidence" value="ECO:0007669"/>
    <property type="project" value="TreeGrafter"/>
</dbReference>
<keyword evidence="6" id="KW-0227">DNA damage</keyword>
<gene>
    <name evidence="6 8" type="primary">recF</name>
    <name evidence="8" type="ORF">J3U88_05380</name>
</gene>
<keyword evidence="6" id="KW-0234">DNA repair</keyword>
<dbReference type="GO" id="GO:0005737">
    <property type="term" value="C:cytoplasm"/>
    <property type="evidence" value="ECO:0007669"/>
    <property type="project" value="UniProtKB-SubCell"/>
</dbReference>
<comment type="function">
    <text evidence="6">The RecF protein is involved in DNA metabolism; it is required for DNA replication and normal SOS inducibility. RecF binds preferentially to single-stranded, linear DNA. It also seems to bind ATP.</text>
</comment>
<keyword evidence="2 6" id="KW-0235">DNA replication</keyword>
<evidence type="ECO:0000256" key="5">
    <source>
        <dbReference type="ARBA" id="ARBA00023125"/>
    </source>
</evidence>
<protein>
    <recommendedName>
        <fullName evidence="6">DNA replication and repair protein RecF</fullName>
    </recommendedName>
</protein>
<comment type="similarity">
    <text evidence="6">Belongs to the RecF family.</text>
</comment>
<dbReference type="GO" id="GO:0006260">
    <property type="term" value="P:DNA replication"/>
    <property type="evidence" value="ECO:0007669"/>
    <property type="project" value="UniProtKB-UniRule"/>
</dbReference>
<evidence type="ECO:0000256" key="6">
    <source>
        <dbReference type="HAMAP-Rule" id="MF_00365"/>
    </source>
</evidence>
<evidence type="ECO:0000259" key="7">
    <source>
        <dbReference type="Pfam" id="PF13175"/>
    </source>
</evidence>
<accession>A0A8J7QDZ9</accession>
<feature type="binding site" evidence="6">
    <location>
        <begin position="30"/>
        <end position="37"/>
    </location>
    <ligand>
        <name>ATP</name>
        <dbReference type="ChEBI" id="CHEBI:30616"/>
    </ligand>
</feature>
<dbReference type="Gene3D" id="3.40.50.300">
    <property type="entry name" value="P-loop containing nucleotide triphosphate hydrolases"/>
    <property type="match status" value="1"/>
</dbReference>
<keyword evidence="5 6" id="KW-0238">DNA-binding</keyword>
<dbReference type="GO" id="GO:0009432">
    <property type="term" value="P:SOS response"/>
    <property type="evidence" value="ECO:0007669"/>
    <property type="project" value="UniProtKB-UniRule"/>
</dbReference>
<keyword evidence="1 6" id="KW-0963">Cytoplasm</keyword>
<keyword evidence="6" id="KW-0742">SOS response</keyword>
<dbReference type="InterPro" id="IPR027417">
    <property type="entry name" value="P-loop_NTPase"/>
</dbReference>
<dbReference type="Gene3D" id="1.20.1050.90">
    <property type="entry name" value="RecF/RecN/SMC, N-terminal domain"/>
    <property type="match status" value="1"/>
</dbReference>
<evidence type="ECO:0000256" key="2">
    <source>
        <dbReference type="ARBA" id="ARBA00022705"/>
    </source>
</evidence>
<organism evidence="8 9">
    <name type="scientific">Acanthopleuribacter pedis</name>
    <dbReference type="NCBI Taxonomy" id="442870"/>
    <lineage>
        <taxon>Bacteria</taxon>
        <taxon>Pseudomonadati</taxon>
        <taxon>Acidobacteriota</taxon>
        <taxon>Holophagae</taxon>
        <taxon>Acanthopleuribacterales</taxon>
        <taxon>Acanthopleuribacteraceae</taxon>
        <taxon>Acanthopleuribacter</taxon>
    </lineage>
</organism>
<evidence type="ECO:0000256" key="4">
    <source>
        <dbReference type="ARBA" id="ARBA00022840"/>
    </source>
</evidence>
<evidence type="ECO:0000256" key="3">
    <source>
        <dbReference type="ARBA" id="ARBA00022741"/>
    </source>
</evidence>
<keyword evidence="3 6" id="KW-0547">Nucleotide-binding</keyword>
<dbReference type="AlphaFoldDB" id="A0A8J7QDZ9"/>
<dbReference type="GO" id="GO:0005524">
    <property type="term" value="F:ATP binding"/>
    <property type="evidence" value="ECO:0007669"/>
    <property type="project" value="UniProtKB-UniRule"/>
</dbReference>
<proteinExistence type="inferred from homology"/>
<dbReference type="InterPro" id="IPR041685">
    <property type="entry name" value="AAA_GajA/Old/RecF-like"/>
</dbReference>
<evidence type="ECO:0000313" key="8">
    <source>
        <dbReference type="EMBL" id="MBO1317885.1"/>
    </source>
</evidence>
<keyword evidence="4 6" id="KW-0067">ATP-binding</keyword>
<dbReference type="SUPFAM" id="SSF52540">
    <property type="entry name" value="P-loop containing nucleoside triphosphate hydrolases"/>
    <property type="match status" value="1"/>
</dbReference>